<dbReference type="PANTHER" id="PTHR43345">
    <property type="entry name" value="3-ISOPROPYLMALATE DEHYDRATASE SMALL SUBUNIT 2-RELATED-RELATED"/>
    <property type="match status" value="1"/>
</dbReference>
<organism evidence="5 6">
    <name type="scientific">Desulfoscipio gibsoniae DSM 7213</name>
    <dbReference type="NCBI Taxonomy" id="767817"/>
    <lineage>
        <taxon>Bacteria</taxon>
        <taxon>Bacillati</taxon>
        <taxon>Bacillota</taxon>
        <taxon>Clostridia</taxon>
        <taxon>Eubacteriales</taxon>
        <taxon>Desulfallaceae</taxon>
        <taxon>Desulfoscipio</taxon>
    </lineage>
</organism>
<gene>
    <name evidence="3" type="primary">leuD</name>
    <name evidence="5" type="ORF">Desgi_2646</name>
</gene>
<dbReference type="EC" id="4.2.1.33" evidence="3"/>
<keyword evidence="6" id="KW-1185">Reference proteome</keyword>
<proteinExistence type="inferred from homology"/>
<dbReference type="InterPro" id="IPR050075">
    <property type="entry name" value="LeuD"/>
</dbReference>
<dbReference type="AlphaFoldDB" id="R4KKF3"/>
<dbReference type="SUPFAM" id="SSF52016">
    <property type="entry name" value="LeuD/IlvD-like"/>
    <property type="match status" value="1"/>
</dbReference>
<dbReference type="eggNOG" id="COG0066">
    <property type="taxonomic scope" value="Bacteria"/>
</dbReference>
<evidence type="ECO:0000256" key="2">
    <source>
        <dbReference type="ARBA" id="ARBA00023239"/>
    </source>
</evidence>
<dbReference type="InterPro" id="IPR015928">
    <property type="entry name" value="Aconitase/3IPM_dehydase_swvl"/>
</dbReference>
<dbReference type="STRING" id="767817.Desgi_2646"/>
<dbReference type="KEGG" id="dgi:Desgi_2646"/>
<comment type="similarity">
    <text evidence="1 3">Belongs to the LeuD family. LeuD type 2 subfamily.</text>
</comment>
<dbReference type="PANTHER" id="PTHR43345:SF2">
    <property type="entry name" value="3-ISOPROPYLMALATE DEHYDRATASE SMALL SUBUNIT 1"/>
    <property type="match status" value="1"/>
</dbReference>
<dbReference type="RefSeq" id="WP_006521780.1">
    <property type="nucleotide sequence ID" value="NC_021184.1"/>
</dbReference>
<dbReference type="Pfam" id="PF00694">
    <property type="entry name" value="Aconitase_C"/>
    <property type="match status" value="1"/>
</dbReference>
<dbReference type="GO" id="GO:0003861">
    <property type="term" value="F:3-isopropylmalate dehydratase activity"/>
    <property type="evidence" value="ECO:0007669"/>
    <property type="project" value="UniProtKB-UniRule"/>
</dbReference>
<keyword evidence="2 3" id="KW-0456">Lyase</keyword>
<protein>
    <recommendedName>
        <fullName evidence="3">3-isopropylmalate dehydratase small subunit</fullName>
        <ecNumber evidence="3">4.2.1.33</ecNumber>
    </recommendedName>
    <alternativeName>
        <fullName evidence="3">Alpha-IPM isomerase</fullName>
        <shortName evidence="3">IPMI</shortName>
    </alternativeName>
    <alternativeName>
        <fullName evidence="3">Isopropylmalate isomerase</fullName>
    </alternativeName>
</protein>
<dbReference type="CDD" id="cd01577">
    <property type="entry name" value="IPMI_Swivel"/>
    <property type="match status" value="1"/>
</dbReference>
<dbReference type="NCBIfam" id="TIGR02087">
    <property type="entry name" value="LEUD_arch"/>
    <property type="match status" value="1"/>
</dbReference>
<comment type="subunit">
    <text evidence="3">Heterodimer of LeuC and LeuD.</text>
</comment>
<comment type="function">
    <text evidence="3">Catalyzes the isomerization between 2-isopropylmalate and 3-isopropylmalate, via the formation of 2-isopropylmaleate.</text>
</comment>
<dbReference type="OrthoDB" id="9777465at2"/>
<name>R4KKF3_9FIRM</name>
<keyword evidence="3" id="KW-0432">Leucine biosynthesis</keyword>
<dbReference type="GO" id="GO:0009098">
    <property type="term" value="P:L-leucine biosynthetic process"/>
    <property type="evidence" value="ECO:0007669"/>
    <property type="project" value="UniProtKB-UniRule"/>
</dbReference>
<evidence type="ECO:0000313" key="5">
    <source>
        <dbReference type="EMBL" id="AGL02052.1"/>
    </source>
</evidence>
<evidence type="ECO:0000256" key="3">
    <source>
        <dbReference type="HAMAP-Rule" id="MF_01032"/>
    </source>
</evidence>
<keyword evidence="3" id="KW-0028">Amino-acid biosynthesis</keyword>
<dbReference type="Proteomes" id="UP000013520">
    <property type="component" value="Chromosome"/>
</dbReference>
<dbReference type="Gene3D" id="3.20.19.10">
    <property type="entry name" value="Aconitase, domain 4"/>
    <property type="match status" value="1"/>
</dbReference>
<dbReference type="HAMAP" id="MF_01032">
    <property type="entry name" value="LeuD_type2"/>
    <property type="match status" value="1"/>
</dbReference>
<reference evidence="5 6" key="1">
    <citation type="submission" date="2012-01" db="EMBL/GenBank/DDBJ databases">
        <title>Complete sequence of Desulfotomaculum gibsoniae DSM 7213.</title>
        <authorList>
            <consortium name="US DOE Joint Genome Institute"/>
            <person name="Lucas S."/>
            <person name="Han J."/>
            <person name="Lapidus A."/>
            <person name="Cheng J.-F."/>
            <person name="Goodwin L."/>
            <person name="Pitluck S."/>
            <person name="Peters L."/>
            <person name="Ovchinnikova G."/>
            <person name="Teshima H."/>
            <person name="Detter J.C."/>
            <person name="Han C."/>
            <person name="Tapia R."/>
            <person name="Land M."/>
            <person name="Hauser L."/>
            <person name="Kyrpides N."/>
            <person name="Ivanova N."/>
            <person name="Pagani I."/>
            <person name="Parshina S."/>
            <person name="Plugge C."/>
            <person name="Muyzer G."/>
            <person name="Kuever J."/>
            <person name="Ivanova A."/>
            <person name="Nazina T."/>
            <person name="Klenk H.-P."/>
            <person name="Brambilla E."/>
            <person name="Spring S."/>
            <person name="Stams A.F."/>
            <person name="Woyke T."/>
        </authorList>
    </citation>
    <scope>NUCLEOTIDE SEQUENCE [LARGE SCALE GENOMIC DNA]</scope>
    <source>
        <strain evidence="5 6">DSM 7213</strain>
    </source>
</reference>
<feature type="domain" description="Aconitase A/isopropylmalate dehydratase small subunit swivel" evidence="4">
    <location>
        <begin position="50"/>
        <end position="99"/>
    </location>
</feature>
<comment type="catalytic activity">
    <reaction evidence="3">
        <text>(2R,3S)-3-isopropylmalate = (2S)-2-isopropylmalate</text>
        <dbReference type="Rhea" id="RHEA:32287"/>
        <dbReference type="ChEBI" id="CHEBI:1178"/>
        <dbReference type="ChEBI" id="CHEBI:35121"/>
        <dbReference type="EC" id="4.2.1.33"/>
    </reaction>
</comment>
<evidence type="ECO:0000313" key="6">
    <source>
        <dbReference type="Proteomes" id="UP000013520"/>
    </source>
</evidence>
<accession>R4KKF3</accession>
<dbReference type="InterPro" id="IPR033940">
    <property type="entry name" value="IPMI_Swivel"/>
</dbReference>
<keyword evidence="3" id="KW-0100">Branched-chain amino acid biosynthesis</keyword>
<sequence length="164" mass="17598">MLKGRVCKFGANIDTDAIIPARYANLSDAVELGKHCMENIEPGFSGRVKPGDILVAESNFGCGSSREIAPMAIMGAGISCVIARSFARIFFRNAINIGLPLLDCPEAIDKTKEGDYLEVDLSSGLIKNVTAGLLFKAVPFPSFIRDLISAGGLLEYTLKKDRGE</sequence>
<evidence type="ECO:0000256" key="1">
    <source>
        <dbReference type="ARBA" id="ARBA00009869"/>
    </source>
</evidence>
<dbReference type="HOGENOM" id="CLU_081378_1_1_9"/>
<dbReference type="InterPro" id="IPR011827">
    <property type="entry name" value="LeuD_type2/HacB/DmdB"/>
</dbReference>
<dbReference type="EMBL" id="CP003273">
    <property type="protein sequence ID" value="AGL02052.1"/>
    <property type="molecule type" value="Genomic_DNA"/>
</dbReference>
<dbReference type="InterPro" id="IPR000573">
    <property type="entry name" value="AconitaseA/IPMdHydase_ssu_swvl"/>
</dbReference>
<comment type="pathway">
    <text evidence="3">Amino-acid biosynthesis; L-leucine biosynthesis; L-leucine from 3-methyl-2-oxobutanoate: step 2/4.</text>
</comment>
<dbReference type="UniPathway" id="UPA00048">
    <property type="reaction ID" value="UER00071"/>
</dbReference>
<evidence type="ECO:0000259" key="4">
    <source>
        <dbReference type="Pfam" id="PF00694"/>
    </source>
</evidence>